<accession>A0A644YSM3</accession>
<dbReference type="AlphaFoldDB" id="A0A644YSM3"/>
<dbReference type="GO" id="GO:0006260">
    <property type="term" value="P:DNA replication"/>
    <property type="evidence" value="ECO:0007669"/>
    <property type="project" value="InterPro"/>
</dbReference>
<gene>
    <name evidence="2" type="primary">dnaE_22</name>
    <name evidence="2" type="ORF">SDC9_77521</name>
</gene>
<dbReference type="InterPro" id="IPR029460">
    <property type="entry name" value="DNAPol_HHH"/>
</dbReference>
<proteinExistence type="predicted"/>
<dbReference type="InterPro" id="IPR012340">
    <property type="entry name" value="NA-bd_OB-fold"/>
</dbReference>
<dbReference type="EC" id="2.7.7.7" evidence="2"/>
<evidence type="ECO:0000259" key="1">
    <source>
        <dbReference type="Pfam" id="PF14579"/>
    </source>
</evidence>
<dbReference type="Gene3D" id="1.10.150.870">
    <property type="match status" value="1"/>
</dbReference>
<dbReference type="GO" id="GO:0008408">
    <property type="term" value="F:3'-5' exonuclease activity"/>
    <property type="evidence" value="ECO:0007669"/>
    <property type="project" value="InterPro"/>
</dbReference>
<dbReference type="Gene3D" id="2.40.50.140">
    <property type="entry name" value="Nucleic acid-binding proteins"/>
    <property type="match status" value="1"/>
</dbReference>
<organism evidence="2">
    <name type="scientific">bioreactor metagenome</name>
    <dbReference type="NCBI Taxonomy" id="1076179"/>
    <lineage>
        <taxon>unclassified sequences</taxon>
        <taxon>metagenomes</taxon>
        <taxon>ecological metagenomes</taxon>
    </lineage>
</organism>
<dbReference type="PANTHER" id="PTHR32294:SF0">
    <property type="entry name" value="DNA POLYMERASE III SUBUNIT ALPHA"/>
    <property type="match status" value="1"/>
</dbReference>
<dbReference type="GO" id="GO:0003887">
    <property type="term" value="F:DNA-directed DNA polymerase activity"/>
    <property type="evidence" value="ECO:0007669"/>
    <property type="project" value="UniProtKB-EC"/>
</dbReference>
<dbReference type="PANTHER" id="PTHR32294">
    <property type="entry name" value="DNA POLYMERASE III SUBUNIT ALPHA"/>
    <property type="match status" value="1"/>
</dbReference>
<comment type="caution">
    <text evidence="2">The sequence shown here is derived from an EMBL/GenBank/DDBJ whole genome shotgun (WGS) entry which is preliminary data.</text>
</comment>
<evidence type="ECO:0000313" key="2">
    <source>
        <dbReference type="EMBL" id="MPM30968.1"/>
    </source>
</evidence>
<dbReference type="CDD" id="cd04485">
    <property type="entry name" value="DnaE_OBF"/>
    <property type="match status" value="1"/>
</dbReference>
<keyword evidence="2" id="KW-0808">Transferase</keyword>
<reference evidence="2" key="1">
    <citation type="submission" date="2019-08" db="EMBL/GenBank/DDBJ databases">
        <authorList>
            <person name="Kucharzyk K."/>
            <person name="Murdoch R.W."/>
            <person name="Higgins S."/>
            <person name="Loffler F."/>
        </authorList>
    </citation>
    <scope>NUCLEOTIDE SEQUENCE</scope>
</reference>
<dbReference type="Pfam" id="PF14579">
    <property type="entry name" value="HHH_6"/>
    <property type="match status" value="1"/>
</dbReference>
<dbReference type="InterPro" id="IPR004805">
    <property type="entry name" value="DnaE2/DnaE/PolC"/>
</dbReference>
<feature type="domain" description="DNA polymerase helix-hairpin-helix motif" evidence="1">
    <location>
        <begin position="61"/>
        <end position="138"/>
    </location>
</feature>
<sequence length="300" mass="33077">MMAAFSGYGFPQAHAASYAQVAWRSAWCKNYFPAEFMAAVLANWGGYYSQRVYLGEARRLGLTVYAPNINHSGQNFVADGKNQTLYMGLDQVKGLTQKTITNILRLRPFNSLEDFLSRVDPRPQEAENLARVDAYADLSTIPAALLRIQGGSWSAGQMSLFGWAEECEGDWTLRQKVAAQEELLGISVVAHPLDLYKEQILAANAMFIMEAYERIGQRVIVAGLRQASHRSRTAKGETMMFLTLEDLSGTVDVVLFPDVLRKAGNLFANAFAPILVEGTIEKEADSAEPILNASRVVSLA</sequence>
<keyword evidence="2" id="KW-0548">Nucleotidyltransferase</keyword>
<dbReference type="EMBL" id="VSSQ01005941">
    <property type="protein sequence ID" value="MPM30968.1"/>
    <property type="molecule type" value="Genomic_DNA"/>
</dbReference>
<protein>
    <submittedName>
        <fullName evidence="2">DNA polymerase III subunit alpha</fullName>
        <ecNumber evidence="2">2.7.7.7</ecNumber>
    </submittedName>
</protein>
<name>A0A644YSM3_9ZZZZ</name>